<gene>
    <name evidence="2" type="ORF">WN51_02234</name>
</gene>
<reference evidence="2 3" key="1">
    <citation type="submission" date="2015-07" db="EMBL/GenBank/DDBJ databases">
        <title>The genome of Melipona quadrifasciata.</title>
        <authorList>
            <person name="Pan H."/>
            <person name="Kapheim K."/>
        </authorList>
    </citation>
    <scope>NUCLEOTIDE SEQUENCE [LARGE SCALE GENOMIC DNA]</scope>
    <source>
        <strain evidence="2">0111107301</strain>
        <tissue evidence="2">Whole body</tissue>
    </source>
</reference>
<evidence type="ECO:0000313" key="2">
    <source>
        <dbReference type="EMBL" id="KOX70810.1"/>
    </source>
</evidence>
<proteinExistence type="predicted"/>
<evidence type="ECO:0000256" key="1">
    <source>
        <dbReference type="SAM" id="MobiDB-lite"/>
    </source>
</evidence>
<evidence type="ECO:0000313" key="3">
    <source>
        <dbReference type="Proteomes" id="UP000053105"/>
    </source>
</evidence>
<dbReference type="EMBL" id="KQ435851">
    <property type="protein sequence ID" value="KOX70810.1"/>
    <property type="molecule type" value="Genomic_DNA"/>
</dbReference>
<keyword evidence="3" id="KW-1185">Reference proteome</keyword>
<accession>A0A0M8ZTH4</accession>
<protein>
    <submittedName>
        <fullName evidence="2">Uncharacterized protein</fullName>
    </submittedName>
</protein>
<organism evidence="2 3">
    <name type="scientific">Melipona quadrifasciata</name>
    <dbReference type="NCBI Taxonomy" id="166423"/>
    <lineage>
        <taxon>Eukaryota</taxon>
        <taxon>Metazoa</taxon>
        <taxon>Ecdysozoa</taxon>
        <taxon>Arthropoda</taxon>
        <taxon>Hexapoda</taxon>
        <taxon>Insecta</taxon>
        <taxon>Pterygota</taxon>
        <taxon>Neoptera</taxon>
        <taxon>Endopterygota</taxon>
        <taxon>Hymenoptera</taxon>
        <taxon>Apocrita</taxon>
        <taxon>Aculeata</taxon>
        <taxon>Apoidea</taxon>
        <taxon>Anthophila</taxon>
        <taxon>Apidae</taxon>
        <taxon>Melipona</taxon>
    </lineage>
</organism>
<dbReference type="Proteomes" id="UP000053105">
    <property type="component" value="Unassembled WGS sequence"/>
</dbReference>
<dbReference type="AlphaFoldDB" id="A0A0M8ZTH4"/>
<name>A0A0M8ZTH4_9HYME</name>
<feature type="region of interest" description="Disordered" evidence="1">
    <location>
        <begin position="206"/>
        <end position="232"/>
    </location>
</feature>
<feature type="compositionally biased region" description="Basic and acidic residues" evidence="1">
    <location>
        <begin position="206"/>
        <end position="230"/>
    </location>
</feature>
<sequence length="336" mass="38354">MSPGNSSLFLHSFPISYNDKNWHVDMFRLLYGLGFLNYEFRTLAQAASDCAPSVEVLPISDVAANKAECGNTARMHGPSSLAGSYKRLGYNSLKYRQFFIECANIFAHLRTCRRPRIPQPRVSNARSYRSPTLSKAVCGTPLGWVPGPTLAEYCYFAVDKVASNKLFPVLNSGDENESDNQLRLDDCVECERFRSLDEARFRAESLAERGTEKKEERGVERGKRMTRGGEEQSIELSGVEDDAFPPGYPPVSRWKRDDIMRCEYVFSYREKESTNTFEKRRLKRSRENLIYKFARYVEKELQEQCTAESTKLTNTGETRSSDIPTFLLTVSLPIVF</sequence>